<comment type="similarity">
    <text evidence="2 11">Belongs to the LpxB family.</text>
</comment>
<organism evidence="12 13">
    <name type="scientific">Oceanisphaera ostreae</name>
    <dbReference type="NCBI Taxonomy" id="914151"/>
    <lineage>
        <taxon>Bacteria</taxon>
        <taxon>Pseudomonadati</taxon>
        <taxon>Pseudomonadota</taxon>
        <taxon>Gammaproteobacteria</taxon>
        <taxon>Aeromonadales</taxon>
        <taxon>Aeromonadaceae</taxon>
        <taxon>Oceanisphaera</taxon>
    </lineage>
</organism>
<comment type="function">
    <text evidence="1 11">Condensation of UDP-2,3-diacylglucosamine and 2,3-diacylglucosamine-1-phosphate to form lipid A disaccharide, a precursor of lipid A, a phosphorylated glycolipid that anchors the lipopolysaccharide to the outer membrane of the cell.</text>
</comment>
<evidence type="ECO:0000313" key="13">
    <source>
        <dbReference type="Proteomes" id="UP001597048"/>
    </source>
</evidence>
<sequence length="420" mass="46523">MSAVLFVPDPHLPRAEAATATAPDLRPLRIGLVAGEVSGDTLGAGLIRELRARHPNAIFEGIAGPQMVAEGCTALFEMDELSVMGLVEVLGRLPRILSIRKRIVRHFLDNPPDVFVGIDAPDFNIDVELKLRKSGIATLHYVSPSVWAWRQNRIHKIKRATDMVLAFLPFEKAFYDRFDAPCRFIGHTLADKMPLVPDTAGARERLGLKPDGHYMALLPGSRHAEVTLLSPVYLEACKQLKVRHPSLEFVVPLVNPKRREEFMAIKQQMAPHLEVILIEGQGRDVMTAADIILLASGTATLEAMLAKKPMVVGYKFKPFSYWLANKFVHTAYASLPNLLADRMLVPELIQHECTPDHIVDEVSKLIDFDTTGLLAEFTRLHKQIRCNADEQAALAVLALANRLPTEPNHSAANTSSANEI</sequence>
<dbReference type="SUPFAM" id="SSF53756">
    <property type="entry name" value="UDP-Glycosyltransferase/glycogen phosphorylase"/>
    <property type="match status" value="1"/>
</dbReference>
<comment type="pathway">
    <text evidence="11">Bacterial outer membrane biogenesis; LPS lipid A biosynthesis.</text>
</comment>
<keyword evidence="5 11" id="KW-0444">Lipid biosynthesis</keyword>
<dbReference type="NCBIfam" id="TIGR00215">
    <property type="entry name" value="lpxB"/>
    <property type="match status" value="1"/>
</dbReference>
<dbReference type="RefSeq" id="WP_379557248.1">
    <property type="nucleotide sequence ID" value="NZ_JBHTJS010000010.1"/>
</dbReference>
<evidence type="ECO:0000256" key="6">
    <source>
        <dbReference type="ARBA" id="ARBA00022556"/>
    </source>
</evidence>
<accession>A0ABW3KFC5</accession>
<evidence type="ECO:0000256" key="3">
    <source>
        <dbReference type="ARBA" id="ARBA00012687"/>
    </source>
</evidence>
<evidence type="ECO:0000313" key="12">
    <source>
        <dbReference type="EMBL" id="MFD1007324.1"/>
    </source>
</evidence>
<dbReference type="PANTHER" id="PTHR30372">
    <property type="entry name" value="LIPID-A-DISACCHARIDE SYNTHASE"/>
    <property type="match status" value="1"/>
</dbReference>
<dbReference type="GO" id="GO:0008915">
    <property type="term" value="F:lipid-A-disaccharide synthase activity"/>
    <property type="evidence" value="ECO:0007669"/>
    <property type="project" value="UniProtKB-EC"/>
</dbReference>
<name>A0ABW3KFC5_9GAMM</name>
<keyword evidence="8 11" id="KW-0808">Transferase</keyword>
<keyword evidence="7 11" id="KW-0328">Glycosyltransferase</keyword>
<dbReference type="EC" id="2.4.1.182" evidence="3 11"/>
<dbReference type="EMBL" id="JBHTJS010000010">
    <property type="protein sequence ID" value="MFD1007324.1"/>
    <property type="molecule type" value="Genomic_DNA"/>
</dbReference>
<evidence type="ECO:0000256" key="9">
    <source>
        <dbReference type="ARBA" id="ARBA00023098"/>
    </source>
</evidence>
<evidence type="ECO:0000256" key="5">
    <source>
        <dbReference type="ARBA" id="ARBA00022516"/>
    </source>
</evidence>
<protein>
    <recommendedName>
        <fullName evidence="4 11">Lipid-A-disaccharide synthase</fullName>
        <ecNumber evidence="3 11">2.4.1.182</ecNumber>
    </recommendedName>
</protein>
<dbReference type="PANTHER" id="PTHR30372:SF4">
    <property type="entry name" value="LIPID-A-DISACCHARIDE SYNTHASE, MITOCHONDRIAL-RELATED"/>
    <property type="match status" value="1"/>
</dbReference>
<keyword evidence="13" id="KW-1185">Reference proteome</keyword>
<dbReference type="Pfam" id="PF02684">
    <property type="entry name" value="LpxB"/>
    <property type="match status" value="1"/>
</dbReference>
<proteinExistence type="inferred from homology"/>
<evidence type="ECO:0000256" key="10">
    <source>
        <dbReference type="ARBA" id="ARBA00048975"/>
    </source>
</evidence>
<keyword evidence="6 11" id="KW-0441">Lipid A biosynthesis</keyword>
<keyword evidence="9 11" id="KW-0443">Lipid metabolism</keyword>
<reference evidence="13" key="1">
    <citation type="journal article" date="2019" name="Int. J. Syst. Evol. Microbiol.">
        <title>The Global Catalogue of Microorganisms (GCM) 10K type strain sequencing project: providing services to taxonomists for standard genome sequencing and annotation.</title>
        <authorList>
            <consortium name="The Broad Institute Genomics Platform"/>
            <consortium name="The Broad Institute Genome Sequencing Center for Infectious Disease"/>
            <person name="Wu L."/>
            <person name="Ma J."/>
        </authorList>
    </citation>
    <scope>NUCLEOTIDE SEQUENCE [LARGE SCALE GENOMIC DNA]</scope>
    <source>
        <strain evidence="13">CCUG 60525</strain>
    </source>
</reference>
<dbReference type="InterPro" id="IPR003835">
    <property type="entry name" value="Glyco_trans_19"/>
</dbReference>
<dbReference type="HAMAP" id="MF_00392">
    <property type="entry name" value="LpxB"/>
    <property type="match status" value="1"/>
</dbReference>
<gene>
    <name evidence="11 12" type="primary">lpxB</name>
    <name evidence="12" type="ORF">ACFQ1C_04025</name>
</gene>
<comment type="catalytic activity">
    <reaction evidence="10 11">
        <text>a lipid X + a UDP-2-N,3-O-bis[(3R)-3-hydroxyacyl]-alpha-D-glucosamine = a lipid A disaccharide + UDP + H(+)</text>
        <dbReference type="Rhea" id="RHEA:67828"/>
        <dbReference type="ChEBI" id="CHEBI:15378"/>
        <dbReference type="ChEBI" id="CHEBI:58223"/>
        <dbReference type="ChEBI" id="CHEBI:137748"/>
        <dbReference type="ChEBI" id="CHEBI:176338"/>
        <dbReference type="ChEBI" id="CHEBI:176343"/>
        <dbReference type="EC" id="2.4.1.182"/>
    </reaction>
</comment>
<evidence type="ECO:0000256" key="4">
    <source>
        <dbReference type="ARBA" id="ARBA00020902"/>
    </source>
</evidence>
<evidence type="ECO:0000256" key="1">
    <source>
        <dbReference type="ARBA" id="ARBA00002056"/>
    </source>
</evidence>
<dbReference type="Proteomes" id="UP001597048">
    <property type="component" value="Unassembled WGS sequence"/>
</dbReference>
<evidence type="ECO:0000256" key="11">
    <source>
        <dbReference type="HAMAP-Rule" id="MF_00392"/>
    </source>
</evidence>
<evidence type="ECO:0000256" key="7">
    <source>
        <dbReference type="ARBA" id="ARBA00022676"/>
    </source>
</evidence>
<dbReference type="CDD" id="cd01635">
    <property type="entry name" value="Glycosyltransferase_GTB-type"/>
    <property type="match status" value="1"/>
</dbReference>
<evidence type="ECO:0000256" key="2">
    <source>
        <dbReference type="ARBA" id="ARBA00007868"/>
    </source>
</evidence>
<comment type="caution">
    <text evidence="12">The sequence shown here is derived from an EMBL/GenBank/DDBJ whole genome shotgun (WGS) entry which is preliminary data.</text>
</comment>
<evidence type="ECO:0000256" key="8">
    <source>
        <dbReference type="ARBA" id="ARBA00022679"/>
    </source>
</evidence>